<dbReference type="Proteomes" id="UP000195437">
    <property type="component" value="Chromosome"/>
</dbReference>
<sequence>MSRINKVTAFAVLSTMVLTLAAGNASATPVSKDNAIDKKAKQVQALSKIAPEQVTWNEKKGVPTFVAGKLSDQKLSNANDAVAFLEENKSLFDMDSAAGELSLLTSSQDELGTKMFKFQQSFQGIPVFGNELIVHADKNGVVSSINGYYDPEVKRSDVKAKEKLSVDEAISAAKADTGLSGIQQFSIAKGDKYFYQAKNGKYHLVYLVTLSTTEGAEPAYWDVFVDAQTGKVVDKLNKSAHAHAVGTGKGVNGATRSLNTDSYSGGYYMRDVSKPMYSTGGKIETYTANYGSSYPGTLMTDADNNWTDPAAVDAHYHSGVVYDYYYNKHNRNSYDGVGGTMKSTVHYGQNYVNAFWDGTQMVYGDGDGSEFVAFSAALDVVGHEITHGVTERTANLVYSYQSGALNESWSDVLGNLIENKSDNLWLVGEDIYTPGIANDALRSMSNPSQYGDPSHMDQYVNTSSDNGGVHTNSGIPNKAFYNFVTTSGITRDNAGKVWYRALTQYLTSNSQFIDAKNATVQAATDLFGASSAEVTAVNNAWNSVGVGAPNTGDAYEPNDSRTAAYGPITSGTVYNGKLTTTADQDWFKFNTGATGTIAVTLTNLPGDYDLYLYNSAGTEVAKSWNSGTSNESISYNSTASGTYYVKVVGYNGAMSNSVAYALKATYPTSGTPTTGQWYYETLAFNTPHPYSNSTTYAAHSYTKTGAQQVALHFSRFETESGYDKVTIKDKNGNVIFTYSGTKAAFWAIVDGDKISSTLTTDYSVTGWGYSVDQVAYFSTAPLFGASATTTVDPIIGN</sequence>
<feature type="domain" description="Peptidase M4 C-terminal" evidence="13">
    <location>
        <begin position="394"/>
        <end position="546"/>
    </location>
</feature>
<evidence type="ECO:0000259" key="15">
    <source>
        <dbReference type="Pfam" id="PF04151"/>
    </source>
</evidence>
<evidence type="ECO:0000256" key="10">
    <source>
        <dbReference type="PIRSR" id="PIRSR623612-1"/>
    </source>
</evidence>
<dbReference type="OrthoDB" id="291295at2"/>
<evidence type="ECO:0000259" key="12">
    <source>
        <dbReference type="Pfam" id="PF01447"/>
    </source>
</evidence>
<gene>
    <name evidence="17" type="ORF">CBW65_00785</name>
</gene>
<dbReference type="EMBL" id="CP021434">
    <property type="protein sequence ID" value="ARU59742.1"/>
    <property type="molecule type" value="Genomic_DNA"/>
</dbReference>
<organism evidence="17 18">
    <name type="scientific">Tumebacillus avium</name>
    <dbReference type="NCBI Taxonomy" id="1903704"/>
    <lineage>
        <taxon>Bacteria</taxon>
        <taxon>Bacillati</taxon>
        <taxon>Bacillota</taxon>
        <taxon>Bacilli</taxon>
        <taxon>Bacillales</taxon>
        <taxon>Alicyclobacillaceae</taxon>
        <taxon>Tumebacillus</taxon>
    </lineage>
</organism>
<dbReference type="AlphaFoldDB" id="A0A1Y0IGY9"/>
<dbReference type="GO" id="GO:0006508">
    <property type="term" value="P:proteolysis"/>
    <property type="evidence" value="ECO:0007669"/>
    <property type="project" value="UniProtKB-KW"/>
</dbReference>
<keyword evidence="9" id="KW-0865">Zymogen</keyword>
<dbReference type="Gene3D" id="2.60.120.380">
    <property type="match status" value="1"/>
</dbReference>
<comment type="cofactor">
    <cofactor evidence="1">
        <name>Zn(2+)</name>
        <dbReference type="ChEBI" id="CHEBI:29105"/>
    </cofactor>
</comment>
<dbReference type="PRINTS" id="PR00730">
    <property type="entry name" value="THERMOLYSIN"/>
</dbReference>
<evidence type="ECO:0000256" key="3">
    <source>
        <dbReference type="ARBA" id="ARBA00022670"/>
    </source>
</evidence>
<evidence type="ECO:0000256" key="5">
    <source>
        <dbReference type="ARBA" id="ARBA00022729"/>
    </source>
</evidence>
<feature type="domain" description="PepSY" evidence="14">
    <location>
        <begin position="163"/>
        <end position="235"/>
    </location>
</feature>
<proteinExistence type="inferred from homology"/>
<keyword evidence="18" id="KW-1185">Reference proteome</keyword>
<protein>
    <recommendedName>
        <fullName evidence="19">Peptidase M4</fullName>
    </recommendedName>
</protein>
<dbReference type="InterPro" id="IPR007280">
    <property type="entry name" value="Peptidase_C_arc/bac"/>
</dbReference>
<evidence type="ECO:0008006" key="19">
    <source>
        <dbReference type="Google" id="ProtNLM"/>
    </source>
</evidence>
<feature type="active site" description="Proton donor" evidence="10">
    <location>
        <position position="470"/>
    </location>
</feature>
<reference evidence="18" key="1">
    <citation type="submission" date="2017-05" db="EMBL/GenBank/DDBJ databases">
        <authorList>
            <person name="Sung H."/>
        </authorList>
    </citation>
    <scope>NUCLEOTIDE SEQUENCE [LARGE SCALE GENOMIC DNA]</scope>
    <source>
        <strain evidence="18">AR23208</strain>
    </source>
</reference>
<dbReference type="CDD" id="cd09597">
    <property type="entry name" value="M4_TLP"/>
    <property type="match status" value="1"/>
</dbReference>
<dbReference type="Pfam" id="PF01447">
    <property type="entry name" value="Peptidase_M4"/>
    <property type="match status" value="1"/>
</dbReference>
<dbReference type="Gene3D" id="3.10.170.10">
    <property type="match status" value="1"/>
</dbReference>
<evidence type="ECO:0000256" key="11">
    <source>
        <dbReference type="SAM" id="SignalP"/>
    </source>
</evidence>
<comment type="similarity">
    <text evidence="2">Belongs to the peptidase M4 family.</text>
</comment>
<feature type="chain" id="PRO_5012010745" description="Peptidase M4" evidence="11">
    <location>
        <begin position="28"/>
        <end position="797"/>
    </location>
</feature>
<evidence type="ECO:0000313" key="18">
    <source>
        <dbReference type="Proteomes" id="UP000195437"/>
    </source>
</evidence>
<keyword evidence="8" id="KW-0482">Metalloprotease</keyword>
<dbReference type="Gene3D" id="3.10.450.40">
    <property type="match status" value="1"/>
</dbReference>
<keyword evidence="3" id="KW-0645">Protease</keyword>
<evidence type="ECO:0000259" key="14">
    <source>
        <dbReference type="Pfam" id="PF03413"/>
    </source>
</evidence>
<dbReference type="InterPro" id="IPR025711">
    <property type="entry name" value="PepSY"/>
</dbReference>
<dbReference type="PANTHER" id="PTHR33794">
    <property type="entry name" value="BACILLOLYSIN"/>
    <property type="match status" value="1"/>
</dbReference>
<dbReference type="Gene3D" id="1.10.390.10">
    <property type="entry name" value="Neutral Protease Domain 2"/>
    <property type="match status" value="1"/>
</dbReference>
<dbReference type="Pfam" id="PF07504">
    <property type="entry name" value="FTP"/>
    <property type="match status" value="1"/>
</dbReference>
<evidence type="ECO:0000256" key="2">
    <source>
        <dbReference type="ARBA" id="ARBA00009388"/>
    </source>
</evidence>
<accession>A0A1Y0IGY9</accession>
<dbReference type="GO" id="GO:0004222">
    <property type="term" value="F:metalloendopeptidase activity"/>
    <property type="evidence" value="ECO:0007669"/>
    <property type="project" value="InterPro"/>
</dbReference>
<keyword evidence="4" id="KW-0479">Metal-binding</keyword>
<evidence type="ECO:0000259" key="16">
    <source>
        <dbReference type="Pfam" id="PF07504"/>
    </source>
</evidence>
<dbReference type="Gene3D" id="3.10.450.490">
    <property type="match status" value="1"/>
</dbReference>
<keyword evidence="7" id="KW-0862">Zinc</keyword>
<dbReference type="GO" id="GO:0046872">
    <property type="term" value="F:metal ion binding"/>
    <property type="evidence" value="ECO:0007669"/>
    <property type="project" value="UniProtKB-KW"/>
</dbReference>
<dbReference type="InterPro" id="IPR011096">
    <property type="entry name" value="FTP_domain"/>
</dbReference>
<evidence type="ECO:0000313" key="17">
    <source>
        <dbReference type="EMBL" id="ARU59742.1"/>
    </source>
</evidence>
<feature type="domain" description="Peptidase M4" evidence="12">
    <location>
        <begin position="246"/>
        <end position="391"/>
    </location>
</feature>
<dbReference type="Pfam" id="PF03413">
    <property type="entry name" value="PepSY"/>
    <property type="match status" value="1"/>
</dbReference>
<evidence type="ECO:0000256" key="1">
    <source>
        <dbReference type="ARBA" id="ARBA00001947"/>
    </source>
</evidence>
<dbReference type="SUPFAM" id="SSF49854">
    <property type="entry name" value="Spermadhesin, CUB domain"/>
    <property type="match status" value="1"/>
</dbReference>
<dbReference type="InterPro" id="IPR050728">
    <property type="entry name" value="Zinc_Metalloprotease_M4"/>
</dbReference>
<dbReference type="Pfam" id="PF02868">
    <property type="entry name" value="Peptidase_M4_C"/>
    <property type="match status" value="1"/>
</dbReference>
<evidence type="ECO:0000256" key="7">
    <source>
        <dbReference type="ARBA" id="ARBA00022833"/>
    </source>
</evidence>
<dbReference type="RefSeq" id="WP_087455130.1">
    <property type="nucleotide sequence ID" value="NZ_CP021434.1"/>
</dbReference>
<feature type="active site" evidence="10">
    <location>
        <position position="384"/>
    </location>
</feature>
<feature type="domain" description="Peptidase C-terminal archaeal/bacterial" evidence="15">
    <location>
        <begin position="583"/>
        <end position="648"/>
    </location>
</feature>
<dbReference type="Pfam" id="PF04151">
    <property type="entry name" value="PPC"/>
    <property type="match status" value="1"/>
</dbReference>
<keyword evidence="6" id="KW-0378">Hydrolase</keyword>
<dbReference type="InterPro" id="IPR027268">
    <property type="entry name" value="Peptidase_M4/M1_CTD_sf"/>
</dbReference>
<feature type="domain" description="FTP" evidence="16">
    <location>
        <begin position="100"/>
        <end position="147"/>
    </location>
</feature>
<name>A0A1Y0IGY9_9BACL</name>
<evidence type="ECO:0000256" key="9">
    <source>
        <dbReference type="ARBA" id="ARBA00023145"/>
    </source>
</evidence>
<dbReference type="SUPFAM" id="SSF55486">
    <property type="entry name" value="Metalloproteases ('zincins'), catalytic domain"/>
    <property type="match status" value="1"/>
</dbReference>
<dbReference type="Gene3D" id="2.60.120.290">
    <property type="entry name" value="Spermadhesin, CUB domain"/>
    <property type="match status" value="1"/>
</dbReference>
<evidence type="ECO:0000256" key="4">
    <source>
        <dbReference type="ARBA" id="ARBA00022723"/>
    </source>
</evidence>
<dbReference type="KEGG" id="tum:CBW65_00785"/>
<dbReference type="InterPro" id="IPR023612">
    <property type="entry name" value="Peptidase_M4"/>
</dbReference>
<evidence type="ECO:0000256" key="8">
    <source>
        <dbReference type="ARBA" id="ARBA00023049"/>
    </source>
</evidence>
<dbReference type="SUPFAM" id="SSF89260">
    <property type="entry name" value="Collagen-binding domain"/>
    <property type="match status" value="1"/>
</dbReference>
<dbReference type="InterPro" id="IPR035914">
    <property type="entry name" value="Sperma_CUB_dom_sf"/>
</dbReference>
<evidence type="ECO:0000259" key="13">
    <source>
        <dbReference type="Pfam" id="PF02868"/>
    </source>
</evidence>
<dbReference type="PANTHER" id="PTHR33794:SF1">
    <property type="entry name" value="BACILLOLYSIN"/>
    <property type="match status" value="1"/>
</dbReference>
<feature type="signal peptide" evidence="11">
    <location>
        <begin position="1"/>
        <end position="27"/>
    </location>
</feature>
<dbReference type="InterPro" id="IPR013856">
    <property type="entry name" value="Peptidase_M4_domain"/>
</dbReference>
<evidence type="ECO:0000256" key="6">
    <source>
        <dbReference type="ARBA" id="ARBA00022801"/>
    </source>
</evidence>
<dbReference type="InterPro" id="IPR001570">
    <property type="entry name" value="Peptidase_M4_C_domain"/>
</dbReference>
<keyword evidence="5 11" id="KW-0732">Signal</keyword>